<dbReference type="SUPFAM" id="SSF50978">
    <property type="entry name" value="WD40 repeat-like"/>
    <property type="match status" value="1"/>
</dbReference>
<name>A0A0B6XYZ8_9EUPU</name>
<proteinExistence type="predicted"/>
<keyword evidence="1" id="KW-0853">WD repeat</keyword>
<reference evidence="2" key="1">
    <citation type="submission" date="2014-12" db="EMBL/GenBank/DDBJ databases">
        <title>Insight into the proteome of Arion vulgaris.</title>
        <authorList>
            <person name="Aradska J."/>
            <person name="Bulat T."/>
            <person name="Smidak R."/>
            <person name="Sarate P."/>
            <person name="Gangsoo J."/>
            <person name="Sialana F."/>
            <person name="Bilban M."/>
            <person name="Lubec G."/>
        </authorList>
    </citation>
    <scope>NUCLEOTIDE SEQUENCE</scope>
    <source>
        <tissue evidence="2">Skin</tissue>
    </source>
</reference>
<dbReference type="InterPro" id="IPR015943">
    <property type="entry name" value="WD40/YVTN_repeat-like_dom_sf"/>
</dbReference>
<dbReference type="Gene3D" id="2.130.10.10">
    <property type="entry name" value="YVTN repeat-like/Quinoprotein amine dehydrogenase"/>
    <property type="match status" value="1"/>
</dbReference>
<dbReference type="InterPro" id="IPR042411">
    <property type="entry name" value="WDR27"/>
</dbReference>
<dbReference type="Pfam" id="PF00400">
    <property type="entry name" value="WD40"/>
    <property type="match status" value="1"/>
</dbReference>
<dbReference type="InterPro" id="IPR036322">
    <property type="entry name" value="WD40_repeat_dom_sf"/>
</dbReference>
<dbReference type="PANTHER" id="PTHR44525">
    <property type="entry name" value="WD REPEAT-CONTAINING PROTEIN 27"/>
    <property type="match status" value="1"/>
</dbReference>
<gene>
    <name evidence="2" type="primary">ORF6347</name>
</gene>
<organism evidence="2">
    <name type="scientific">Arion vulgaris</name>
    <dbReference type="NCBI Taxonomy" id="1028688"/>
    <lineage>
        <taxon>Eukaryota</taxon>
        <taxon>Metazoa</taxon>
        <taxon>Spiralia</taxon>
        <taxon>Lophotrochozoa</taxon>
        <taxon>Mollusca</taxon>
        <taxon>Gastropoda</taxon>
        <taxon>Heterobranchia</taxon>
        <taxon>Euthyneura</taxon>
        <taxon>Panpulmonata</taxon>
        <taxon>Eupulmonata</taxon>
        <taxon>Stylommatophora</taxon>
        <taxon>Helicina</taxon>
        <taxon>Arionoidea</taxon>
        <taxon>Arionidae</taxon>
        <taxon>Arion</taxon>
    </lineage>
</organism>
<dbReference type="AlphaFoldDB" id="A0A0B6XYZ8"/>
<dbReference type="EMBL" id="HACG01002218">
    <property type="protein sequence ID" value="CEK49083.1"/>
    <property type="molecule type" value="Transcribed_RNA"/>
</dbReference>
<evidence type="ECO:0000313" key="2">
    <source>
        <dbReference type="EMBL" id="CEK49083.1"/>
    </source>
</evidence>
<dbReference type="PROSITE" id="PS50082">
    <property type="entry name" value="WD_REPEATS_2"/>
    <property type="match status" value="1"/>
</dbReference>
<evidence type="ECO:0000256" key="1">
    <source>
        <dbReference type="PROSITE-ProRule" id="PRU00221"/>
    </source>
</evidence>
<dbReference type="PANTHER" id="PTHR44525:SF1">
    <property type="entry name" value="WD REPEAT-CONTAINING PROTEIN 27"/>
    <property type="match status" value="1"/>
</dbReference>
<accession>A0A0B6XYZ8</accession>
<feature type="non-terminal residue" evidence="2">
    <location>
        <position position="1"/>
    </location>
</feature>
<protein>
    <submittedName>
        <fullName evidence="2">Uncharacterized protein</fullName>
    </submittedName>
</protein>
<dbReference type="SMART" id="SM00320">
    <property type="entry name" value="WD40"/>
    <property type="match status" value="1"/>
</dbReference>
<sequence>QHSEAHNVIASASPTDPIKLWDLRTKTNVQALQGHVNNAHACQIAFSPCGNYLASGSENQMVYVFDLRKG</sequence>
<dbReference type="InterPro" id="IPR001680">
    <property type="entry name" value="WD40_rpt"/>
</dbReference>
<feature type="repeat" description="WD" evidence="1">
    <location>
        <begin position="44"/>
        <end position="70"/>
    </location>
</feature>
<feature type="non-terminal residue" evidence="2">
    <location>
        <position position="70"/>
    </location>
</feature>